<sequence length="543" mass="59270">MRGEIPRRGGAPGARPSGAGPRGGAGRREVDIGSADVGGGASGRRDGSARCRRVSQFRQVQPSPQYRFRKRDKVMFYGRKIMRKVTTLPHTLVGNTAAPRQRVRKRTKVLSLAKRILRFKKESPTLQPKEPPPSLLEADLTEFDVKNSHLPSEVLYMLKNVRVLGHFEKPLFLELCKHMVFVQLLEGEYIFRPGELDNSIYVVQDGRLEVRVQDSAQDGTEVTVKEVLAGDSVHSLLSILDVITIIMVRLQRVTFLALHNYLGLTTELFNPQRSCVPGLPLALGPSEGTWGSVPCPRPCLNQGQWIELMAVGWEKLLHPLNSDHGGSRAAVCGPLPKRSHPVLLPSVHEEVAAKLSQAQAGIQASSAPAGAASDLRMVCDRARVPPPTEERPGGAVASKSKKNVVVAETPSAVLPNSDGTLDESVASKKTDSILRAATQDLLTLMKLDDPSLLDGRVALLHVPGGTVVLKQGDQDTSILFVVSGLLHVYQRKIDSEEDTFLFMARPGEMVGQLAVLTGEPLIFTIKANRDCSFLSISKAHFYE</sequence>
<dbReference type="Proteomes" id="UP001057279">
    <property type="component" value="Linkage Group LG03"/>
</dbReference>
<proteinExistence type="predicted"/>
<organism evidence="1 2">
    <name type="scientific">Ovis ammon polii x Ovis aries</name>
    <dbReference type="NCBI Taxonomy" id="2918886"/>
    <lineage>
        <taxon>Eukaryota</taxon>
        <taxon>Metazoa</taxon>
        <taxon>Chordata</taxon>
        <taxon>Craniata</taxon>
        <taxon>Vertebrata</taxon>
        <taxon>Euteleostomi</taxon>
        <taxon>Mammalia</taxon>
        <taxon>Eutheria</taxon>
        <taxon>Laurasiatheria</taxon>
        <taxon>Artiodactyla</taxon>
        <taxon>Ruminantia</taxon>
        <taxon>Pecora</taxon>
        <taxon>Bovidae</taxon>
        <taxon>Caprinae</taxon>
        <taxon>Ovis</taxon>
    </lineage>
</organism>
<gene>
    <name evidence="1" type="ORF">MJG53_005597</name>
</gene>
<evidence type="ECO:0000313" key="1">
    <source>
        <dbReference type="EMBL" id="KAI4587810.1"/>
    </source>
</evidence>
<keyword evidence="2" id="KW-1185">Reference proteome</keyword>
<comment type="caution">
    <text evidence="1">The sequence shown here is derived from an EMBL/GenBank/DDBJ whole genome shotgun (WGS) entry which is preliminary data.</text>
</comment>
<protein>
    <submittedName>
        <fullName evidence="1">Uncharacterized protein</fullName>
    </submittedName>
</protein>
<evidence type="ECO:0000313" key="2">
    <source>
        <dbReference type="Proteomes" id="UP001057279"/>
    </source>
</evidence>
<reference evidence="1" key="1">
    <citation type="submission" date="2022-03" db="EMBL/GenBank/DDBJ databases">
        <title>Genomic analyses of argali, domestic sheep and their hybrids provide insights into chromosomal evolution, heterosis and genetic basis of agronomic traits.</title>
        <authorList>
            <person name="Li M."/>
        </authorList>
    </citation>
    <scope>NUCLEOTIDE SEQUENCE</scope>
    <source>
        <strain evidence="1">F1 hybrid</strain>
    </source>
</reference>
<name>A0ACB9VDD0_9CETA</name>
<dbReference type="EMBL" id="CM043028">
    <property type="protein sequence ID" value="KAI4587810.1"/>
    <property type="molecule type" value="Genomic_DNA"/>
</dbReference>
<accession>A0ACB9VDD0</accession>